<dbReference type="InterPro" id="IPR033906">
    <property type="entry name" value="Lipase_N"/>
</dbReference>
<dbReference type="GO" id="GO:0016298">
    <property type="term" value="F:lipase activity"/>
    <property type="evidence" value="ECO:0007669"/>
    <property type="project" value="InterPro"/>
</dbReference>
<dbReference type="CDD" id="cd00707">
    <property type="entry name" value="Pancreat_lipase_like"/>
    <property type="match status" value="1"/>
</dbReference>
<dbReference type="InterPro" id="IPR013818">
    <property type="entry name" value="Lipase"/>
</dbReference>
<dbReference type="Proteomes" id="UP000015102">
    <property type="component" value="Unassembled WGS sequence"/>
</dbReference>
<dbReference type="InterPro" id="IPR000734">
    <property type="entry name" value="TAG_lipase"/>
</dbReference>
<dbReference type="InterPro" id="IPR029058">
    <property type="entry name" value="AB_hydrolase_fold"/>
</dbReference>
<dbReference type="Pfam" id="PF00151">
    <property type="entry name" value="Lipase"/>
    <property type="match status" value="1"/>
</dbReference>
<dbReference type="Gene3D" id="3.40.50.1820">
    <property type="entry name" value="alpha/beta hydrolase"/>
    <property type="match status" value="1"/>
</dbReference>
<dbReference type="OMA" id="RYVETIM"/>
<dbReference type="SUPFAM" id="SSF53474">
    <property type="entry name" value="alpha/beta-Hydrolases"/>
    <property type="match status" value="1"/>
</dbReference>
<dbReference type="PRINTS" id="PR00825">
    <property type="entry name" value="DOLALLERGEN"/>
</dbReference>
<proteinExistence type="inferred from homology"/>
<evidence type="ECO:0000256" key="2">
    <source>
        <dbReference type="ARBA" id="ARBA00010701"/>
    </source>
</evidence>
<dbReference type="FunFam" id="3.40.50.1820:FF:000076">
    <property type="entry name" value="phospholipase A1"/>
    <property type="match status" value="1"/>
</dbReference>
<comment type="subcellular location">
    <subcellularLocation>
        <location evidence="1">Secreted</location>
    </subcellularLocation>
</comment>
<dbReference type="EMBL" id="CAQQ02378803">
    <property type="status" value="NOT_ANNOTATED_CDS"/>
    <property type="molecule type" value="Genomic_DNA"/>
</dbReference>
<evidence type="ECO:0000256" key="3">
    <source>
        <dbReference type="ARBA" id="ARBA00022525"/>
    </source>
</evidence>
<evidence type="ECO:0000256" key="1">
    <source>
        <dbReference type="ARBA" id="ARBA00004613"/>
    </source>
</evidence>
<comment type="similarity">
    <text evidence="2 4">Belongs to the AB hydrolase superfamily. Lipase family.</text>
</comment>
<dbReference type="GO" id="GO:0016042">
    <property type="term" value="P:lipid catabolic process"/>
    <property type="evidence" value="ECO:0007669"/>
    <property type="project" value="TreeGrafter"/>
</dbReference>
<dbReference type="HOGENOM" id="CLU_027171_2_0_1"/>
<dbReference type="PANTHER" id="PTHR11610:SF150">
    <property type="entry name" value="FI01825P-RELATED"/>
    <property type="match status" value="1"/>
</dbReference>
<keyword evidence="3" id="KW-0964">Secreted</keyword>
<dbReference type="GO" id="GO:0017171">
    <property type="term" value="F:serine hydrolase activity"/>
    <property type="evidence" value="ECO:0007669"/>
    <property type="project" value="TreeGrafter"/>
</dbReference>
<protein>
    <recommendedName>
        <fullName evidence="5">Lipase domain-containing protein</fullName>
    </recommendedName>
</protein>
<dbReference type="PRINTS" id="PR00821">
    <property type="entry name" value="TAGLIPASE"/>
</dbReference>
<dbReference type="STRING" id="36166.T1H0N9"/>
<evidence type="ECO:0000313" key="7">
    <source>
        <dbReference type="Proteomes" id="UP000015102"/>
    </source>
</evidence>
<accession>T1H0N9</accession>
<dbReference type="PANTHER" id="PTHR11610">
    <property type="entry name" value="LIPASE"/>
    <property type="match status" value="1"/>
</dbReference>
<evidence type="ECO:0000256" key="4">
    <source>
        <dbReference type="RuleBase" id="RU004262"/>
    </source>
</evidence>
<dbReference type="GO" id="GO:0005615">
    <property type="term" value="C:extracellular space"/>
    <property type="evidence" value="ECO:0007669"/>
    <property type="project" value="TreeGrafter"/>
</dbReference>
<dbReference type="AlphaFoldDB" id="T1H0N9"/>
<reference evidence="6" key="2">
    <citation type="submission" date="2015-06" db="UniProtKB">
        <authorList>
            <consortium name="EnsemblMetazoa"/>
        </authorList>
    </citation>
    <scope>IDENTIFICATION</scope>
</reference>
<dbReference type="InterPro" id="IPR002334">
    <property type="entry name" value="Allerg_PlipaseA1"/>
</dbReference>
<evidence type="ECO:0000313" key="6">
    <source>
        <dbReference type="EnsemblMetazoa" id="MESCA009721-PA"/>
    </source>
</evidence>
<keyword evidence="7" id="KW-1185">Reference proteome</keyword>
<name>T1H0N9_MEGSC</name>
<organism evidence="6 7">
    <name type="scientific">Megaselia scalaris</name>
    <name type="common">Humpbacked fly</name>
    <name type="synonym">Phora scalaris</name>
    <dbReference type="NCBI Taxonomy" id="36166"/>
    <lineage>
        <taxon>Eukaryota</taxon>
        <taxon>Metazoa</taxon>
        <taxon>Ecdysozoa</taxon>
        <taxon>Arthropoda</taxon>
        <taxon>Hexapoda</taxon>
        <taxon>Insecta</taxon>
        <taxon>Pterygota</taxon>
        <taxon>Neoptera</taxon>
        <taxon>Endopterygota</taxon>
        <taxon>Diptera</taxon>
        <taxon>Brachycera</taxon>
        <taxon>Muscomorpha</taxon>
        <taxon>Platypezoidea</taxon>
        <taxon>Phoridae</taxon>
        <taxon>Megaseliini</taxon>
        <taxon>Megaselia</taxon>
    </lineage>
</organism>
<evidence type="ECO:0000259" key="5">
    <source>
        <dbReference type="Pfam" id="PF00151"/>
    </source>
</evidence>
<feature type="domain" description="Lipase" evidence="5">
    <location>
        <begin position="16"/>
        <end position="294"/>
    </location>
</feature>
<sequence>MSEEDAQMIGRDLAVTSRAAKIKLYLYTKQNPTVPQLIDASSVESLKNSNFKASRPTRIIIHGWQNNYLSDVNVDLRTAYMQHGDYNIICVDWSANAETINYPLAAQRVKGVGKQVAAFIDFANTNVGLSFETLEIDGHSLGAHCAGFAGKNVKNGRIHTIRGLDPALPLFSYDKPADRLASTDAYYVESIQTCGGLLGFLQPIGKAAFYPNGGKTQPGCGLDVSGACAHSRSYEYYAEAIVRNDFPSMRCSDYENAVDKNCGKTYSANKLGSPSNDNSASGSYYTPVNKKSPFGMGA</sequence>
<reference evidence="7" key="1">
    <citation type="submission" date="2013-02" db="EMBL/GenBank/DDBJ databases">
        <authorList>
            <person name="Hughes D."/>
        </authorList>
    </citation>
    <scope>NUCLEOTIDE SEQUENCE</scope>
    <source>
        <strain>Durham</strain>
        <strain evidence="7">NC isolate 2 -- Noor lab</strain>
    </source>
</reference>
<dbReference type="EnsemblMetazoa" id="MESCA009721-RA">
    <property type="protein sequence ID" value="MESCA009721-PA"/>
    <property type="gene ID" value="MESCA009721"/>
</dbReference>